<dbReference type="PROSITE" id="PS00197">
    <property type="entry name" value="2FE2S_FER_1"/>
    <property type="match status" value="1"/>
</dbReference>
<evidence type="ECO:0000256" key="2">
    <source>
        <dbReference type="ARBA" id="ARBA00022723"/>
    </source>
</evidence>
<protein>
    <recommendedName>
        <fullName evidence="6">2Fe-2S ferredoxin-type domain-containing protein</fullName>
    </recommendedName>
</protein>
<organism evidence="7 8">
    <name type="scientific">candidate division MSBL1 archaeon SCGC-AAA382K21</name>
    <dbReference type="NCBI Taxonomy" id="1698283"/>
    <lineage>
        <taxon>Archaea</taxon>
        <taxon>Methanobacteriati</taxon>
        <taxon>Methanobacteriota</taxon>
        <taxon>candidate division MSBL1</taxon>
    </lineage>
</organism>
<dbReference type="EMBL" id="LHYH01000008">
    <property type="protein sequence ID" value="KXB07215.1"/>
    <property type="molecule type" value="Genomic_DNA"/>
</dbReference>
<dbReference type="InterPro" id="IPR006058">
    <property type="entry name" value="2Fe2S_fd_BS"/>
</dbReference>
<dbReference type="InterPro" id="IPR012675">
    <property type="entry name" value="Beta-grasp_dom_sf"/>
</dbReference>
<dbReference type="GO" id="GO:0046872">
    <property type="term" value="F:metal ion binding"/>
    <property type="evidence" value="ECO:0007669"/>
    <property type="project" value="UniProtKB-KW"/>
</dbReference>
<feature type="domain" description="2Fe-2S ferredoxin-type" evidence="6">
    <location>
        <begin position="9"/>
        <end position="85"/>
    </location>
</feature>
<dbReference type="SUPFAM" id="SSF54292">
    <property type="entry name" value="2Fe-2S ferredoxin-like"/>
    <property type="match status" value="1"/>
</dbReference>
<dbReference type="InterPro" id="IPR001041">
    <property type="entry name" value="2Fe-2S_ferredoxin-type"/>
</dbReference>
<dbReference type="SUPFAM" id="SSF47741">
    <property type="entry name" value="CO dehydrogenase ISP C-domain like"/>
    <property type="match status" value="1"/>
</dbReference>
<proteinExistence type="predicted"/>
<dbReference type="InterPro" id="IPR036884">
    <property type="entry name" value="2Fe-2S-bd_dom_sf"/>
</dbReference>
<dbReference type="GO" id="GO:0016491">
    <property type="term" value="F:oxidoreductase activity"/>
    <property type="evidence" value="ECO:0007669"/>
    <property type="project" value="UniProtKB-KW"/>
</dbReference>
<dbReference type="PROSITE" id="PS51085">
    <property type="entry name" value="2FE2S_FER_2"/>
    <property type="match status" value="1"/>
</dbReference>
<dbReference type="InterPro" id="IPR002888">
    <property type="entry name" value="2Fe-2S-bd"/>
</dbReference>
<name>A0A133VLA7_9EURY</name>
<keyword evidence="3" id="KW-0560">Oxidoreductase</keyword>
<comment type="caution">
    <text evidence="7">The sequence shown here is derived from an EMBL/GenBank/DDBJ whole genome shotgun (WGS) entry which is preliminary data.</text>
</comment>
<evidence type="ECO:0000256" key="4">
    <source>
        <dbReference type="ARBA" id="ARBA00023004"/>
    </source>
</evidence>
<dbReference type="Pfam" id="PF00111">
    <property type="entry name" value="Fer2"/>
    <property type="match status" value="1"/>
</dbReference>
<evidence type="ECO:0000313" key="8">
    <source>
        <dbReference type="Proteomes" id="UP000070504"/>
    </source>
</evidence>
<dbReference type="GO" id="GO:0051537">
    <property type="term" value="F:2 iron, 2 sulfur cluster binding"/>
    <property type="evidence" value="ECO:0007669"/>
    <property type="project" value="UniProtKB-KW"/>
</dbReference>
<evidence type="ECO:0000256" key="3">
    <source>
        <dbReference type="ARBA" id="ARBA00023002"/>
    </source>
</evidence>
<dbReference type="FunFam" id="3.10.20.30:FF:000020">
    <property type="entry name" value="Xanthine dehydrogenase iron-sulfur subunit"/>
    <property type="match status" value="1"/>
</dbReference>
<dbReference type="Gene3D" id="1.10.150.120">
    <property type="entry name" value="[2Fe-2S]-binding domain"/>
    <property type="match status" value="1"/>
</dbReference>
<dbReference type="Pfam" id="PF01799">
    <property type="entry name" value="Fer2_2"/>
    <property type="match status" value="1"/>
</dbReference>
<evidence type="ECO:0000256" key="1">
    <source>
        <dbReference type="ARBA" id="ARBA00022714"/>
    </source>
</evidence>
<keyword evidence="5" id="KW-0411">Iron-sulfur</keyword>
<dbReference type="PANTHER" id="PTHR44379:SF5">
    <property type="entry name" value="OXIDOREDUCTASE WITH IRON-SULFUR SUBUNIT"/>
    <property type="match status" value="1"/>
</dbReference>
<dbReference type="PANTHER" id="PTHR44379">
    <property type="entry name" value="OXIDOREDUCTASE WITH IRON-SULFUR SUBUNIT"/>
    <property type="match status" value="1"/>
</dbReference>
<dbReference type="InterPro" id="IPR051452">
    <property type="entry name" value="Diverse_Oxidoreductases"/>
</dbReference>
<accession>A0A133VLA7</accession>
<dbReference type="Gene3D" id="3.10.20.30">
    <property type="match status" value="1"/>
</dbReference>
<keyword evidence="1" id="KW-0001">2Fe-2S</keyword>
<gene>
    <name evidence="7" type="ORF">AKJ54_00520</name>
</gene>
<dbReference type="Proteomes" id="UP000070504">
    <property type="component" value="Unassembled WGS sequence"/>
</dbReference>
<dbReference type="AlphaFoldDB" id="A0A133VLA7"/>
<keyword evidence="4" id="KW-0408">Iron</keyword>
<keyword evidence="8" id="KW-1185">Reference proteome</keyword>
<evidence type="ECO:0000256" key="5">
    <source>
        <dbReference type="ARBA" id="ARBA00023014"/>
    </source>
</evidence>
<keyword evidence="2" id="KW-0479">Metal-binding</keyword>
<dbReference type="InterPro" id="IPR036010">
    <property type="entry name" value="2Fe-2S_ferredoxin-like_sf"/>
</dbReference>
<dbReference type="CDD" id="cd00207">
    <property type="entry name" value="fer2"/>
    <property type="match status" value="1"/>
</dbReference>
<evidence type="ECO:0000313" key="7">
    <source>
        <dbReference type="EMBL" id="KXB07215.1"/>
    </source>
</evidence>
<sequence length="167" mass="18261">MSGKGEDKVSINFTINGERKEKEVNPERNLLDFIREDLRLLGTKFGCGEGICGTCTILMDGNPVKSCQLDASIIDEKEIVTIEGISGNGKSGLHPIQEAFIEAGAVQCGYCTPAMILRTKWLLKKNPDPSREEARQAISPVLCRCTGYQKIVDAVILSAEKMRGEEA</sequence>
<reference evidence="7 8" key="1">
    <citation type="journal article" date="2016" name="Sci. Rep.">
        <title>Metabolic traits of an uncultured archaeal lineage -MSBL1- from brine pools of the Red Sea.</title>
        <authorList>
            <person name="Mwirichia R."/>
            <person name="Alam I."/>
            <person name="Rashid M."/>
            <person name="Vinu M."/>
            <person name="Ba-Alawi W."/>
            <person name="Anthony Kamau A."/>
            <person name="Kamanda Ngugi D."/>
            <person name="Goker M."/>
            <person name="Klenk H.P."/>
            <person name="Bajic V."/>
            <person name="Stingl U."/>
        </authorList>
    </citation>
    <scope>NUCLEOTIDE SEQUENCE [LARGE SCALE GENOMIC DNA]</scope>
    <source>
        <strain evidence="7">SCGC-AAA382K21</strain>
    </source>
</reference>
<dbReference type="PATRIC" id="fig|1698283.3.peg.252"/>
<evidence type="ECO:0000259" key="6">
    <source>
        <dbReference type="PROSITE" id="PS51085"/>
    </source>
</evidence>